<dbReference type="Proteomes" id="UP001196413">
    <property type="component" value="Unassembled WGS sequence"/>
</dbReference>
<protein>
    <submittedName>
        <fullName evidence="1">Uncharacterized protein</fullName>
    </submittedName>
</protein>
<gene>
    <name evidence="1" type="ORF">KIN20_008845</name>
</gene>
<organism evidence="1 2">
    <name type="scientific">Parelaphostrongylus tenuis</name>
    <name type="common">Meningeal worm</name>
    <dbReference type="NCBI Taxonomy" id="148309"/>
    <lineage>
        <taxon>Eukaryota</taxon>
        <taxon>Metazoa</taxon>
        <taxon>Ecdysozoa</taxon>
        <taxon>Nematoda</taxon>
        <taxon>Chromadorea</taxon>
        <taxon>Rhabditida</taxon>
        <taxon>Rhabditina</taxon>
        <taxon>Rhabditomorpha</taxon>
        <taxon>Strongyloidea</taxon>
        <taxon>Metastrongylidae</taxon>
        <taxon>Parelaphostrongylus</taxon>
    </lineage>
</organism>
<accession>A0AAD5M5E0</accession>
<dbReference type="AlphaFoldDB" id="A0AAD5M5E0"/>
<keyword evidence="2" id="KW-1185">Reference proteome</keyword>
<comment type="caution">
    <text evidence="1">The sequence shown here is derived from an EMBL/GenBank/DDBJ whole genome shotgun (WGS) entry which is preliminary data.</text>
</comment>
<evidence type="ECO:0000313" key="2">
    <source>
        <dbReference type="Proteomes" id="UP001196413"/>
    </source>
</evidence>
<sequence length="70" mass="7572">PVPSAILIHEHLRAGCEIDIDGNVRRGHYNPISSIKAALASTVLSESSPRSIGEVIRSENDNVMKDFVST</sequence>
<feature type="non-terminal residue" evidence="1">
    <location>
        <position position="70"/>
    </location>
</feature>
<proteinExistence type="predicted"/>
<name>A0AAD5M5E0_PARTN</name>
<evidence type="ECO:0000313" key="1">
    <source>
        <dbReference type="EMBL" id="KAJ1352502.1"/>
    </source>
</evidence>
<dbReference type="EMBL" id="JAHQIW010001427">
    <property type="protein sequence ID" value="KAJ1352502.1"/>
    <property type="molecule type" value="Genomic_DNA"/>
</dbReference>
<reference evidence="1" key="1">
    <citation type="submission" date="2021-06" db="EMBL/GenBank/DDBJ databases">
        <title>Parelaphostrongylus tenuis whole genome reference sequence.</title>
        <authorList>
            <person name="Garwood T.J."/>
            <person name="Larsen P.A."/>
            <person name="Fountain-Jones N.M."/>
            <person name="Garbe J.R."/>
            <person name="Macchietto M.G."/>
            <person name="Kania S.A."/>
            <person name="Gerhold R.W."/>
            <person name="Richards J.E."/>
            <person name="Wolf T.M."/>
        </authorList>
    </citation>
    <scope>NUCLEOTIDE SEQUENCE</scope>
    <source>
        <strain evidence="1">MNPRO001-30</strain>
        <tissue evidence="1">Meninges</tissue>
    </source>
</reference>